<protein>
    <recommendedName>
        <fullName evidence="4">OmpA-like domain-containing protein</fullName>
    </recommendedName>
</protein>
<dbReference type="RefSeq" id="WP_127079742.1">
    <property type="nucleotide sequence ID" value="NZ_RSCL01000002.1"/>
</dbReference>
<dbReference type="OrthoDB" id="5347798at2"/>
<reference evidence="5" key="1">
    <citation type="submission" date="2018-12" db="EMBL/GenBank/DDBJ databases">
        <authorList>
            <person name="Will S."/>
            <person name="Neumann-Schaal M."/>
            <person name="Henke P."/>
        </authorList>
    </citation>
    <scope>NUCLEOTIDE SEQUENCE</scope>
    <source>
        <strain evidence="5">PCC 7102</strain>
    </source>
</reference>
<dbReference type="EMBL" id="RSCL01000002">
    <property type="protein sequence ID" value="RUT09117.1"/>
    <property type="molecule type" value="Genomic_DNA"/>
</dbReference>
<organism evidence="5 6">
    <name type="scientific">Dulcicalothrix desertica PCC 7102</name>
    <dbReference type="NCBI Taxonomy" id="232991"/>
    <lineage>
        <taxon>Bacteria</taxon>
        <taxon>Bacillati</taxon>
        <taxon>Cyanobacteriota</taxon>
        <taxon>Cyanophyceae</taxon>
        <taxon>Nostocales</taxon>
        <taxon>Calotrichaceae</taxon>
        <taxon>Dulcicalothrix</taxon>
    </lineage>
</organism>
<evidence type="ECO:0000313" key="5">
    <source>
        <dbReference type="EMBL" id="RUT09117.1"/>
    </source>
</evidence>
<dbReference type="InterPro" id="IPR050330">
    <property type="entry name" value="Bact_OuterMem_StrucFunc"/>
</dbReference>
<feature type="region of interest" description="Disordered" evidence="2">
    <location>
        <begin position="1"/>
        <end position="21"/>
    </location>
</feature>
<proteinExistence type="predicted"/>
<name>A0A433VSN1_9CYAN</name>
<sequence>MNEHSTNGSSKLPNQHENYQKRASELEELEELEELRSLLLGIETSKLNHIYERIDEIEVKAENISQILPQAIILRTMQDKQLSEAFVPTIEQAIESSIRKDFNILSNTIFPIIAPATRRAISSALSEMIQSLNQTLEHSLSPQSFKWRLEAKQTGKSFAEIVLLRTLIYRVEQVFLIHKETGLLLQHIVAPQVAMQDPDLVSAMLTAIQDFVKDSFHVQKDEMLQTLQFGELTIWIEEGPFAVLAGIIRGNAPQELRLSFKNSVEKIHLRLDRQLNSFTGETEPFSEAVPYLEDCLEARYQIPAQKNYSYAYALAGLITLVVGAWGFFTIRDQYRWDAAVEDLSAQPGIAITKAEHRNGSYIINGMRDPLAVDPNKILRKYDINGKLVNSKWIPFVSLEPEFVVKRAQQLLKPPKSVSLSFDDGTLTATGSAPIKWISDTQRTWRFIPGVIQYQENNLVDSSLEKLNTYRKQLEQRILLFKNGSTDLLPSETSELPKIASEVKRLLEIADSFGKDVKIQIIGHTSITGGEEQNKQLSQQRASKVQDFLVSQGINKANLKIIGVGSTQSTNKQDMTRARRITLKIFIENLK</sequence>
<evidence type="ECO:0000256" key="3">
    <source>
        <dbReference type="SAM" id="Phobius"/>
    </source>
</evidence>
<dbReference type="InterPro" id="IPR006665">
    <property type="entry name" value="OmpA-like"/>
</dbReference>
<comment type="caution">
    <text evidence="5">The sequence shown here is derived from an EMBL/GenBank/DDBJ whole genome shotgun (WGS) entry which is preliminary data.</text>
</comment>
<keyword evidence="3" id="KW-0812">Transmembrane</keyword>
<feature type="transmembrane region" description="Helical" evidence="3">
    <location>
        <begin position="309"/>
        <end position="328"/>
    </location>
</feature>
<feature type="domain" description="OmpA-like" evidence="4">
    <location>
        <begin position="467"/>
        <end position="590"/>
    </location>
</feature>
<dbReference type="CDD" id="cd07185">
    <property type="entry name" value="OmpA_C-like"/>
    <property type="match status" value="1"/>
</dbReference>
<dbReference type="Gene3D" id="3.30.1330.60">
    <property type="entry name" value="OmpA-like domain"/>
    <property type="match status" value="1"/>
</dbReference>
<feature type="compositionally biased region" description="Polar residues" evidence="2">
    <location>
        <begin position="1"/>
        <end position="17"/>
    </location>
</feature>
<dbReference type="GO" id="GO:0016020">
    <property type="term" value="C:membrane"/>
    <property type="evidence" value="ECO:0007669"/>
    <property type="project" value="UniProtKB-UniRule"/>
</dbReference>
<keyword evidence="6" id="KW-1185">Reference proteome</keyword>
<evidence type="ECO:0000259" key="4">
    <source>
        <dbReference type="PROSITE" id="PS51123"/>
    </source>
</evidence>
<dbReference type="PROSITE" id="PS51123">
    <property type="entry name" value="OMPA_2"/>
    <property type="match status" value="1"/>
</dbReference>
<evidence type="ECO:0000313" key="6">
    <source>
        <dbReference type="Proteomes" id="UP000271624"/>
    </source>
</evidence>
<dbReference type="SUPFAM" id="SSF103088">
    <property type="entry name" value="OmpA-like"/>
    <property type="match status" value="1"/>
</dbReference>
<reference evidence="5" key="2">
    <citation type="journal article" date="2019" name="Genome Biol. Evol.">
        <title>Day and night: Metabolic profiles and evolutionary relationships of six axenic non-marine cyanobacteria.</title>
        <authorList>
            <person name="Will S.E."/>
            <person name="Henke P."/>
            <person name="Boedeker C."/>
            <person name="Huang S."/>
            <person name="Brinkmann H."/>
            <person name="Rohde M."/>
            <person name="Jarek M."/>
            <person name="Friedl T."/>
            <person name="Seufert S."/>
            <person name="Schumacher M."/>
            <person name="Overmann J."/>
            <person name="Neumann-Schaal M."/>
            <person name="Petersen J."/>
        </authorList>
    </citation>
    <scope>NUCLEOTIDE SEQUENCE [LARGE SCALE GENOMIC DNA]</scope>
    <source>
        <strain evidence="5">PCC 7102</strain>
    </source>
</reference>
<evidence type="ECO:0000256" key="2">
    <source>
        <dbReference type="SAM" id="MobiDB-lite"/>
    </source>
</evidence>
<keyword evidence="3" id="KW-1133">Transmembrane helix</keyword>
<dbReference type="PANTHER" id="PTHR30329">
    <property type="entry name" value="STATOR ELEMENT OF FLAGELLAR MOTOR COMPLEX"/>
    <property type="match status" value="1"/>
</dbReference>
<dbReference type="Proteomes" id="UP000271624">
    <property type="component" value="Unassembled WGS sequence"/>
</dbReference>
<keyword evidence="1 3" id="KW-0472">Membrane</keyword>
<dbReference type="Pfam" id="PF00691">
    <property type="entry name" value="OmpA"/>
    <property type="match status" value="1"/>
</dbReference>
<gene>
    <name evidence="5" type="ORF">DSM106972_011700</name>
</gene>
<evidence type="ECO:0000256" key="1">
    <source>
        <dbReference type="PROSITE-ProRule" id="PRU00473"/>
    </source>
</evidence>
<dbReference type="PANTHER" id="PTHR30329:SF21">
    <property type="entry name" value="LIPOPROTEIN YIAD-RELATED"/>
    <property type="match status" value="1"/>
</dbReference>
<dbReference type="AlphaFoldDB" id="A0A433VSN1"/>
<accession>A0A433VSN1</accession>
<dbReference type="InterPro" id="IPR036737">
    <property type="entry name" value="OmpA-like_sf"/>
</dbReference>